<dbReference type="SUPFAM" id="SSF56349">
    <property type="entry name" value="DNA breaking-rejoining enzymes"/>
    <property type="match status" value="1"/>
</dbReference>
<comment type="subunit">
    <text evidence="9">Forms a cyclic heterotetrameric complex composed of two molecules of XerC and two molecules of XerD.</text>
</comment>
<keyword evidence="13" id="KW-1185">Reference proteome</keyword>
<dbReference type="OrthoDB" id="9801717at2"/>
<dbReference type="GO" id="GO:0006313">
    <property type="term" value="P:DNA transposition"/>
    <property type="evidence" value="ECO:0007669"/>
    <property type="project" value="UniProtKB-UniRule"/>
</dbReference>
<evidence type="ECO:0000256" key="2">
    <source>
        <dbReference type="ARBA" id="ARBA00022490"/>
    </source>
</evidence>
<dbReference type="InterPro" id="IPR023009">
    <property type="entry name" value="Tyrosine_recombinase_XerC/XerD"/>
</dbReference>
<protein>
    <recommendedName>
        <fullName evidence="9">Tyrosine recombinase XerC</fullName>
    </recommendedName>
</protein>
<dbReference type="GO" id="GO:0051301">
    <property type="term" value="P:cell division"/>
    <property type="evidence" value="ECO:0007669"/>
    <property type="project" value="UniProtKB-KW"/>
</dbReference>
<dbReference type="AlphaFoldDB" id="A0A517P8Q3"/>
<keyword evidence="2 9" id="KW-0963">Cytoplasm</keyword>
<comment type="function">
    <text evidence="9">Site-specific tyrosine recombinase, which acts by catalyzing the cutting and rejoining of the recombining DNA molecules. The XerC-XerD complex is essential to convert dimers of the bacterial chromosome into monomers to permit their segregation at cell division. It also contributes to the segregational stability of plasmids.</text>
</comment>
<feature type="active site" evidence="9">
    <location>
        <position position="200"/>
    </location>
</feature>
<feature type="active site" evidence="9">
    <location>
        <position position="279"/>
    </location>
</feature>
<dbReference type="InterPro" id="IPR050090">
    <property type="entry name" value="Tyrosine_recombinase_XerCD"/>
</dbReference>
<feature type="active site" description="O-(3'-phospho-DNA)-tyrosine intermediate" evidence="9">
    <location>
        <position position="311"/>
    </location>
</feature>
<keyword evidence="4 9" id="KW-0159">Chromosome partition</keyword>
<dbReference type="CDD" id="cd00798">
    <property type="entry name" value="INT_XerDC_C"/>
    <property type="match status" value="1"/>
</dbReference>
<dbReference type="GO" id="GO:0005737">
    <property type="term" value="C:cytoplasm"/>
    <property type="evidence" value="ECO:0007669"/>
    <property type="project" value="UniProtKB-SubCell"/>
</dbReference>
<name>A0A517P8Q3_9PLAN</name>
<evidence type="ECO:0000256" key="9">
    <source>
        <dbReference type="HAMAP-Rule" id="MF_01808"/>
    </source>
</evidence>
<evidence type="ECO:0000256" key="1">
    <source>
        <dbReference type="ARBA" id="ARBA00004496"/>
    </source>
</evidence>
<accession>A0A517P8Q3</accession>
<dbReference type="PANTHER" id="PTHR30349:SF81">
    <property type="entry name" value="TYROSINE RECOMBINASE XERC"/>
    <property type="match status" value="1"/>
</dbReference>
<feature type="domain" description="Core-binding (CB)" evidence="11">
    <location>
        <begin position="20"/>
        <end position="108"/>
    </location>
</feature>
<dbReference type="InterPro" id="IPR010998">
    <property type="entry name" value="Integrase_recombinase_N"/>
</dbReference>
<keyword evidence="5 9" id="KW-0229">DNA integration</keyword>
<dbReference type="GO" id="GO:0003677">
    <property type="term" value="F:DNA binding"/>
    <property type="evidence" value="ECO:0007669"/>
    <property type="project" value="UniProtKB-UniRule"/>
</dbReference>
<dbReference type="Proteomes" id="UP000318741">
    <property type="component" value="Chromosome"/>
</dbReference>
<dbReference type="InterPro" id="IPR044068">
    <property type="entry name" value="CB"/>
</dbReference>
<dbReference type="InterPro" id="IPR013762">
    <property type="entry name" value="Integrase-like_cat_sf"/>
</dbReference>
<dbReference type="PANTHER" id="PTHR30349">
    <property type="entry name" value="PHAGE INTEGRASE-RELATED"/>
    <property type="match status" value="1"/>
</dbReference>
<dbReference type="PROSITE" id="PS51900">
    <property type="entry name" value="CB"/>
    <property type="match status" value="1"/>
</dbReference>
<dbReference type="Pfam" id="PF00589">
    <property type="entry name" value="Phage_integrase"/>
    <property type="match status" value="1"/>
</dbReference>
<dbReference type="GO" id="GO:0009037">
    <property type="term" value="F:tyrosine-based site-specific recombinase activity"/>
    <property type="evidence" value="ECO:0007669"/>
    <property type="project" value="UniProtKB-UniRule"/>
</dbReference>
<sequence length="330" mass="35723">MPPRFKPKADSRFAAAQPAPGLAAHAAGFHSYLKAECGMAANSVAAYSRDLRRFLDWVARQPSRNVGPNAVTLEFLLEYQADLSDAGLAPSSVGRHLVSLKQFFRYLVLEEAATENPAELLDSPKLWDRLPAVLSPQKVEAFLDAPQAERGAGEVTEALILRDRATLALLYATGCRASEVVGLKVSDVRLGGGWARCLGKGNKERVVGLNPRCRAALEAYLADARPLLARDRPSVSGEGAPLLLSRTGRPLTRATVWDLVKKYAALAGCSSKVSPHTLRHSFATHMLAGGADLRALQELLGHASIRTTQVYTHVEHTRLKAVHAKHHPRG</sequence>
<dbReference type="EMBL" id="CP036265">
    <property type="protein sequence ID" value="QDT15754.1"/>
    <property type="molecule type" value="Genomic_DNA"/>
</dbReference>
<evidence type="ECO:0000256" key="8">
    <source>
        <dbReference type="ARBA" id="ARBA00023306"/>
    </source>
</evidence>
<evidence type="ECO:0000256" key="7">
    <source>
        <dbReference type="ARBA" id="ARBA00023172"/>
    </source>
</evidence>
<dbReference type="Pfam" id="PF02899">
    <property type="entry name" value="Phage_int_SAM_1"/>
    <property type="match status" value="1"/>
</dbReference>
<evidence type="ECO:0000256" key="5">
    <source>
        <dbReference type="ARBA" id="ARBA00022908"/>
    </source>
</evidence>
<feature type="active site" evidence="9">
    <location>
        <position position="302"/>
    </location>
</feature>
<evidence type="ECO:0000256" key="3">
    <source>
        <dbReference type="ARBA" id="ARBA00022618"/>
    </source>
</evidence>
<evidence type="ECO:0000313" key="13">
    <source>
        <dbReference type="Proteomes" id="UP000318741"/>
    </source>
</evidence>
<dbReference type="InterPro" id="IPR011010">
    <property type="entry name" value="DNA_brk_join_enz"/>
</dbReference>
<gene>
    <name evidence="12" type="primary">xerD_1</name>
    <name evidence="9" type="synonym">xerC</name>
    <name evidence="12" type="ORF">CA12_18470</name>
</gene>
<reference evidence="12 13" key="1">
    <citation type="submission" date="2019-02" db="EMBL/GenBank/DDBJ databases">
        <title>Deep-cultivation of Planctomycetes and their phenomic and genomic characterization uncovers novel biology.</title>
        <authorList>
            <person name="Wiegand S."/>
            <person name="Jogler M."/>
            <person name="Boedeker C."/>
            <person name="Pinto D."/>
            <person name="Vollmers J."/>
            <person name="Rivas-Marin E."/>
            <person name="Kohn T."/>
            <person name="Peeters S.H."/>
            <person name="Heuer A."/>
            <person name="Rast P."/>
            <person name="Oberbeckmann S."/>
            <person name="Bunk B."/>
            <person name="Jeske O."/>
            <person name="Meyerdierks A."/>
            <person name="Storesund J.E."/>
            <person name="Kallscheuer N."/>
            <person name="Luecker S."/>
            <person name="Lage O.M."/>
            <person name="Pohl T."/>
            <person name="Merkel B.J."/>
            <person name="Hornburger P."/>
            <person name="Mueller R.-W."/>
            <person name="Bruemmer F."/>
            <person name="Labrenz M."/>
            <person name="Spormann A.M."/>
            <person name="Op den Camp H."/>
            <person name="Overmann J."/>
            <person name="Amann R."/>
            <person name="Jetten M.S.M."/>
            <person name="Mascher T."/>
            <person name="Medema M.H."/>
            <person name="Devos D.P."/>
            <person name="Kaster A.-K."/>
            <person name="Ovreas L."/>
            <person name="Rohde M."/>
            <person name="Galperin M.Y."/>
            <person name="Jogler C."/>
        </authorList>
    </citation>
    <scope>NUCLEOTIDE SEQUENCE [LARGE SCALE GENOMIC DNA]</scope>
    <source>
        <strain evidence="12 13">CA12</strain>
    </source>
</reference>
<comment type="similarity">
    <text evidence="9">Belongs to the 'phage' integrase family. XerC subfamily.</text>
</comment>
<dbReference type="NCBIfam" id="NF001399">
    <property type="entry name" value="PRK00283.1"/>
    <property type="match status" value="1"/>
</dbReference>
<keyword evidence="7 9" id="KW-0233">DNA recombination</keyword>
<evidence type="ECO:0000256" key="4">
    <source>
        <dbReference type="ARBA" id="ARBA00022829"/>
    </source>
</evidence>
<evidence type="ECO:0000259" key="11">
    <source>
        <dbReference type="PROSITE" id="PS51900"/>
    </source>
</evidence>
<dbReference type="RefSeq" id="WP_145358658.1">
    <property type="nucleotide sequence ID" value="NZ_CP036265.1"/>
</dbReference>
<feature type="domain" description="Tyr recombinase" evidence="10">
    <location>
        <begin position="129"/>
        <end position="324"/>
    </location>
</feature>
<dbReference type="Gene3D" id="1.10.443.10">
    <property type="entry name" value="Intergrase catalytic core"/>
    <property type="match status" value="1"/>
</dbReference>
<keyword evidence="8 9" id="KW-0131">Cell cycle</keyword>
<evidence type="ECO:0000256" key="6">
    <source>
        <dbReference type="ARBA" id="ARBA00023125"/>
    </source>
</evidence>
<feature type="active site" evidence="9">
    <location>
        <position position="276"/>
    </location>
</feature>
<keyword evidence="3 9" id="KW-0132">Cell division</keyword>
<evidence type="ECO:0000313" key="12">
    <source>
        <dbReference type="EMBL" id="QDT15754.1"/>
    </source>
</evidence>
<dbReference type="HAMAP" id="MF_01808">
    <property type="entry name" value="Recomb_XerC_XerD"/>
    <property type="match status" value="1"/>
</dbReference>
<dbReference type="PROSITE" id="PS51898">
    <property type="entry name" value="TYR_RECOMBINASE"/>
    <property type="match status" value="1"/>
</dbReference>
<organism evidence="12 13">
    <name type="scientific">Alienimonas californiensis</name>
    <dbReference type="NCBI Taxonomy" id="2527989"/>
    <lineage>
        <taxon>Bacteria</taxon>
        <taxon>Pseudomonadati</taxon>
        <taxon>Planctomycetota</taxon>
        <taxon>Planctomycetia</taxon>
        <taxon>Planctomycetales</taxon>
        <taxon>Planctomycetaceae</taxon>
        <taxon>Alienimonas</taxon>
    </lineage>
</organism>
<dbReference type="GO" id="GO:0007059">
    <property type="term" value="P:chromosome segregation"/>
    <property type="evidence" value="ECO:0007669"/>
    <property type="project" value="UniProtKB-UniRule"/>
</dbReference>
<keyword evidence="6 9" id="KW-0238">DNA-binding</keyword>
<comment type="subcellular location">
    <subcellularLocation>
        <location evidence="1 9">Cytoplasm</location>
    </subcellularLocation>
</comment>
<dbReference type="KEGG" id="acaf:CA12_18470"/>
<dbReference type="InterPro" id="IPR002104">
    <property type="entry name" value="Integrase_catalytic"/>
</dbReference>
<dbReference type="Gene3D" id="1.10.150.130">
    <property type="match status" value="1"/>
</dbReference>
<dbReference type="InterPro" id="IPR004107">
    <property type="entry name" value="Integrase_SAM-like_N"/>
</dbReference>
<feature type="active site" evidence="9">
    <location>
        <position position="176"/>
    </location>
</feature>
<proteinExistence type="inferred from homology"/>
<evidence type="ECO:0000259" key="10">
    <source>
        <dbReference type="PROSITE" id="PS51898"/>
    </source>
</evidence>